<evidence type="ECO:0000256" key="1">
    <source>
        <dbReference type="SAM" id="MobiDB-lite"/>
    </source>
</evidence>
<keyword evidence="3" id="KW-1185">Reference proteome</keyword>
<reference evidence="2 3" key="1">
    <citation type="journal article" date="2020" name="Phytopathology">
        <title>Genome Sequence Resources of Colletotrichum truncatum, C. plurivorum, C. musicola, and C. sojae: Four Species Pathogenic to Soybean (Glycine max).</title>
        <authorList>
            <person name="Rogerio F."/>
            <person name="Boufleur T.R."/>
            <person name="Ciampi-Guillardi M."/>
            <person name="Sukno S.A."/>
            <person name="Thon M.R."/>
            <person name="Massola Junior N.S."/>
            <person name="Baroncelli R."/>
        </authorList>
    </citation>
    <scope>NUCLEOTIDE SEQUENCE [LARGE SCALE GENOMIC DNA]</scope>
    <source>
        <strain evidence="2 3">LFN0009</strain>
    </source>
</reference>
<feature type="region of interest" description="Disordered" evidence="1">
    <location>
        <begin position="274"/>
        <end position="294"/>
    </location>
</feature>
<dbReference type="AlphaFoldDB" id="A0A8H6IZ04"/>
<feature type="compositionally biased region" description="Polar residues" evidence="1">
    <location>
        <begin position="280"/>
        <end position="293"/>
    </location>
</feature>
<name>A0A8H6IZ04_9PEZI</name>
<proteinExistence type="predicted"/>
<accession>A0A8H6IZ04</accession>
<comment type="caution">
    <text evidence="2">The sequence shown here is derived from an EMBL/GenBank/DDBJ whole genome shotgun (WGS) entry which is preliminary data.</text>
</comment>
<evidence type="ECO:0000313" key="2">
    <source>
        <dbReference type="EMBL" id="KAF6803395.1"/>
    </source>
</evidence>
<protein>
    <submittedName>
        <fullName evidence="2">Uncharacterized protein</fullName>
    </submittedName>
</protein>
<feature type="region of interest" description="Disordered" evidence="1">
    <location>
        <begin position="132"/>
        <end position="178"/>
    </location>
</feature>
<dbReference type="EMBL" id="WIGN01000239">
    <property type="protein sequence ID" value="KAF6803395.1"/>
    <property type="molecule type" value="Genomic_DNA"/>
</dbReference>
<feature type="compositionally biased region" description="Low complexity" evidence="1">
    <location>
        <begin position="135"/>
        <end position="152"/>
    </location>
</feature>
<gene>
    <name evidence="2" type="ORF">CSOJ01_10916</name>
</gene>
<dbReference type="Proteomes" id="UP000652219">
    <property type="component" value="Unassembled WGS sequence"/>
</dbReference>
<sequence length="319" mass="34824">MQRHAEPYRDVLPFAQPDLPTSQALVCSSASRLSAVDTPVHHLVRALPGSDGDLQYQLGRAIALRKCRGRTGVSSFRGMASRSRSCRSTKLACLARCLPSSRPPHSMLLIEDLALDLFLRCTNKLRTRTDELPNRQQRCSSLRSSTQRLTTTKNRVSRAAKREGRRIPHGSGTSLAGPANLVLEMDGRLTDEVDSSDHPMRSLAPRLHDGQRVSLEMFWVGSSSSRYLSGPLRPSPVLYGVISSVSSIWGSCRCRWLAEAGRRRSQTSIALQGLLESTDDAGSSQRESTNEISGNGGQLLDWLVHPASGRRLKVAAGGG</sequence>
<evidence type="ECO:0000313" key="3">
    <source>
        <dbReference type="Proteomes" id="UP000652219"/>
    </source>
</evidence>
<organism evidence="2 3">
    <name type="scientific">Colletotrichum sojae</name>
    <dbReference type="NCBI Taxonomy" id="2175907"/>
    <lineage>
        <taxon>Eukaryota</taxon>
        <taxon>Fungi</taxon>
        <taxon>Dikarya</taxon>
        <taxon>Ascomycota</taxon>
        <taxon>Pezizomycotina</taxon>
        <taxon>Sordariomycetes</taxon>
        <taxon>Hypocreomycetidae</taxon>
        <taxon>Glomerellales</taxon>
        <taxon>Glomerellaceae</taxon>
        <taxon>Colletotrichum</taxon>
        <taxon>Colletotrichum orchidearum species complex</taxon>
    </lineage>
</organism>